<dbReference type="PROSITE" id="PS50111">
    <property type="entry name" value="CHEMOTAXIS_TRANSDUC_2"/>
    <property type="match status" value="1"/>
</dbReference>
<reference evidence="14" key="1">
    <citation type="submission" date="2012-11" db="EMBL/GenBank/DDBJ databases">
        <authorList>
            <person name="Singh A."/>
            <person name="Pinnaka A.K."/>
            <person name="Vaidya B."/>
        </authorList>
    </citation>
    <scope>NUCLEOTIDE SEQUENCE [LARGE SCALE GENOMIC DNA]</scope>
    <source>
        <strain evidence="14">AK23</strain>
    </source>
</reference>
<dbReference type="Pfam" id="PF02203">
    <property type="entry name" value="TarH"/>
    <property type="match status" value="1"/>
</dbReference>
<dbReference type="GO" id="GO:0004888">
    <property type="term" value="F:transmembrane signaling receptor activity"/>
    <property type="evidence" value="ECO:0007669"/>
    <property type="project" value="InterPro"/>
</dbReference>
<feature type="domain" description="Methyl-accepting transducer" evidence="12">
    <location>
        <begin position="280"/>
        <end position="516"/>
    </location>
</feature>
<reference evidence="13 14" key="2">
    <citation type="journal article" date="2015" name="Syst. Appl. Microbiol.">
        <title>Nitrincola nitratireducens sp. nov. isolated from a haloalkaline crater lake.</title>
        <authorList>
            <person name="Singh A."/>
            <person name="Vaidya B."/>
            <person name="Tanuku N.R."/>
            <person name="Pinnaka A.K."/>
        </authorList>
    </citation>
    <scope>NUCLEOTIDE SEQUENCE [LARGE SCALE GENOMIC DNA]</scope>
    <source>
        <strain evidence="13 14">AK23</strain>
    </source>
</reference>
<feature type="coiled-coil region" evidence="10">
    <location>
        <begin position="498"/>
        <end position="525"/>
    </location>
</feature>
<dbReference type="GO" id="GO:0006935">
    <property type="term" value="P:chemotaxis"/>
    <property type="evidence" value="ECO:0007669"/>
    <property type="project" value="InterPro"/>
</dbReference>
<dbReference type="GO" id="GO:0005886">
    <property type="term" value="C:plasma membrane"/>
    <property type="evidence" value="ECO:0007669"/>
    <property type="project" value="UniProtKB-SubCell"/>
</dbReference>
<dbReference type="Gene3D" id="1.10.287.950">
    <property type="entry name" value="Methyl-accepting chemotaxis protein"/>
    <property type="match status" value="1"/>
</dbReference>
<dbReference type="Pfam" id="PF00015">
    <property type="entry name" value="MCPsignal"/>
    <property type="match status" value="1"/>
</dbReference>
<keyword evidence="3" id="KW-0997">Cell inner membrane</keyword>
<dbReference type="SMART" id="SM00283">
    <property type="entry name" value="MA"/>
    <property type="match status" value="1"/>
</dbReference>
<protein>
    <submittedName>
        <fullName evidence="13">Methyl-accepting chemotaxis protein 4</fullName>
    </submittedName>
</protein>
<dbReference type="PANTHER" id="PTHR32089:SF120">
    <property type="entry name" value="METHYL-ACCEPTING CHEMOTAXIS PROTEIN TLPQ"/>
    <property type="match status" value="1"/>
</dbReference>
<evidence type="ECO:0000256" key="2">
    <source>
        <dbReference type="ARBA" id="ARBA00022475"/>
    </source>
</evidence>
<dbReference type="CDD" id="cd11386">
    <property type="entry name" value="MCP_signal"/>
    <property type="match status" value="1"/>
</dbReference>
<dbReference type="SUPFAM" id="SSF58104">
    <property type="entry name" value="Methyl-accepting chemotaxis protein (MCP) signaling domain"/>
    <property type="match status" value="1"/>
</dbReference>
<evidence type="ECO:0000256" key="4">
    <source>
        <dbReference type="ARBA" id="ARBA00022692"/>
    </source>
</evidence>
<feature type="transmembrane region" description="Helical" evidence="11">
    <location>
        <begin position="201"/>
        <end position="220"/>
    </location>
</feature>
<accession>W9V2F5</accession>
<dbReference type="InterPro" id="IPR004089">
    <property type="entry name" value="MCPsignal_dom"/>
</dbReference>
<evidence type="ECO:0000313" key="14">
    <source>
        <dbReference type="Proteomes" id="UP000019464"/>
    </source>
</evidence>
<dbReference type="PRINTS" id="PR00260">
    <property type="entry name" value="CHEMTRNSDUCR"/>
</dbReference>
<evidence type="ECO:0000256" key="6">
    <source>
        <dbReference type="ARBA" id="ARBA00023136"/>
    </source>
</evidence>
<dbReference type="EMBL" id="AONB01000008">
    <property type="protein sequence ID" value="EXJ11126.1"/>
    <property type="molecule type" value="Genomic_DNA"/>
</dbReference>
<dbReference type="FunFam" id="1.10.287.950:FF:000001">
    <property type="entry name" value="Methyl-accepting chemotaxis sensory transducer"/>
    <property type="match status" value="1"/>
</dbReference>
<keyword evidence="14" id="KW-1185">Reference proteome</keyword>
<gene>
    <name evidence="13" type="primary">mcp4_2</name>
    <name evidence="13" type="ORF">D791_01912</name>
</gene>
<dbReference type="PATRIC" id="fig|1229521.3.peg.1937"/>
<dbReference type="InterPro" id="IPR003122">
    <property type="entry name" value="Tar_rcpt_lig-bd"/>
</dbReference>
<evidence type="ECO:0000256" key="3">
    <source>
        <dbReference type="ARBA" id="ARBA00022519"/>
    </source>
</evidence>
<keyword evidence="7 9" id="KW-0807">Transducer</keyword>
<comment type="subcellular location">
    <subcellularLocation>
        <location evidence="1">Cell inner membrane</location>
        <topology evidence="1">Multi-pass membrane protein</topology>
    </subcellularLocation>
</comment>
<sequence>MFFNVHSVKNQMRLLVLVFLVVVLALLSFALYGFKYKAFQFEDNYNRRMVPLYEVERIGGLMEQIRTELLLSIQHNPTGQFASMHDHATSLHTGRVKASIAEIDRLWSHFMSVYHGTEATQLANQFQTAYQQYLTDAVQPTVGFLESGEYVKANLHILRSVNPLYAQADKARDALSDRKLRGAQEAKENLDQLSSRLTTQLIVLSLTGLLIALFVAWRVISRFKKGVADLDSIADCLANGDFRDHPSSHQSASDEFGEMIRRFIATRTKLSQMARQIGEAGLSLAELADHGSVVAEQASRGIQKQRMETDMVATAMCEMNATVHDVAKNAANAAASANEADRKAKEGRAVVTETAQGMEQLAQEVESAALVINDLSEDARKIGSVVDVIRDIAEQTNLLALNAAIEAARAGEQGRGFAVVADEVRSLASRTQDSTREIQSMVSHLQEAALRSTQVMRSGETKAQEGVVHSTKAREALDEIMSAIDAINDMNTQIASAAEEQSAVADEMNENLNRINTAADETSQASELTAQSSRQIAEYADKLKSIVNQLKF</sequence>
<dbReference type="InterPro" id="IPR004090">
    <property type="entry name" value="Chemotax_Me-accpt_rcpt"/>
</dbReference>
<dbReference type="Proteomes" id="UP000019464">
    <property type="component" value="Unassembled WGS sequence"/>
</dbReference>
<comment type="caution">
    <text evidence="13">The sequence shown here is derived from an EMBL/GenBank/DDBJ whole genome shotgun (WGS) entry which is preliminary data.</text>
</comment>
<dbReference type="PANTHER" id="PTHR32089">
    <property type="entry name" value="METHYL-ACCEPTING CHEMOTAXIS PROTEIN MCPB"/>
    <property type="match status" value="1"/>
</dbReference>
<evidence type="ECO:0000256" key="9">
    <source>
        <dbReference type="PROSITE-ProRule" id="PRU00284"/>
    </source>
</evidence>
<keyword evidence="6 11" id="KW-0472">Membrane</keyword>
<keyword evidence="2" id="KW-1003">Cell membrane</keyword>
<evidence type="ECO:0000256" key="10">
    <source>
        <dbReference type="SAM" id="Coils"/>
    </source>
</evidence>
<evidence type="ECO:0000256" key="8">
    <source>
        <dbReference type="ARBA" id="ARBA00029447"/>
    </source>
</evidence>
<proteinExistence type="inferred from homology"/>
<dbReference type="AlphaFoldDB" id="W9V2F5"/>
<comment type="similarity">
    <text evidence="8">Belongs to the methyl-accepting chemotaxis (MCP) protein family.</text>
</comment>
<dbReference type="GO" id="GO:0007165">
    <property type="term" value="P:signal transduction"/>
    <property type="evidence" value="ECO:0007669"/>
    <property type="project" value="UniProtKB-KW"/>
</dbReference>
<dbReference type="OrthoDB" id="5693655at2"/>
<evidence type="ECO:0000256" key="5">
    <source>
        <dbReference type="ARBA" id="ARBA00022989"/>
    </source>
</evidence>
<evidence type="ECO:0000256" key="11">
    <source>
        <dbReference type="SAM" id="Phobius"/>
    </source>
</evidence>
<evidence type="ECO:0000256" key="1">
    <source>
        <dbReference type="ARBA" id="ARBA00004429"/>
    </source>
</evidence>
<name>W9V2F5_9GAMM</name>
<keyword evidence="4 11" id="KW-0812">Transmembrane</keyword>
<evidence type="ECO:0000259" key="12">
    <source>
        <dbReference type="PROSITE" id="PS50111"/>
    </source>
</evidence>
<keyword evidence="5 11" id="KW-1133">Transmembrane helix</keyword>
<dbReference type="RefSeq" id="WP_036510429.1">
    <property type="nucleotide sequence ID" value="NZ_AONB01000008.1"/>
</dbReference>
<organism evidence="13 14">
    <name type="scientific">Nitrincola nitratireducens</name>
    <dbReference type="NCBI Taxonomy" id="1229521"/>
    <lineage>
        <taxon>Bacteria</taxon>
        <taxon>Pseudomonadati</taxon>
        <taxon>Pseudomonadota</taxon>
        <taxon>Gammaproteobacteria</taxon>
        <taxon>Oceanospirillales</taxon>
        <taxon>Oceanospirillaceae</taxon>
        <taxon>Nitrincola</taxon>
    </lineage>
</organism>
<dbReference type="STRING" id="1229521.D791_01912"/>
<keyword evidence="10" id="KW-0175">Coiled coil</keyword>
<evidence type="ECO:0000256" key="7">
    <source>
        <dbReference type="ARBA" id="ARBA00023224"/>
    </source>
</evidence>
<evidence type="ECO:0000313" key="13">
    <source>
        <dbReference type="EMBL" id="EXJ11126.1"/>
    </source>
</evidence>